<keyword evidence="1" id="KW-0472">Membrane</keyword>
<evidence type="ECO:0000256" key="1">
    <source>
        <dbReference type="SAM" id="Phobius"/>
    </source>
</evidence>
<feature type="transmembrane region" description="Helical" evidence="1">
    <location>
        <begin position="17"/>
        <end position="41"/>
    </location>
</feature>
<proteinExistence type="predicted"/>
<name>A0ABT9BRR9_9MICO</name>
<reference evidence="2 3" key="1">
    <citation type="submission" date="2023-07" db="EMBL/GenBank/DDBJ databases">
        <title>Protaetiibacter sp. nov WY-16 isolated from soil.</title>
        <authorList>
            <person name="Liu B."/>
            <person name="Wan Y."/>
        </authorList>
    </citation>
    <scope>NUCLEOTIDE SEQUENCE [LARGE SCALE GENOMIC DNA]</scope>
    <source>
        <strain evidence="2 3">WY-16</strain>
    </source>
</reference>
<dbReference type="EMBL" id="JAUQUB010000008">
    <property type="protein sequence ID" value="MDO7883655.1"/>
    <property type="molecule type" value="Genomic_DNA"/>
</dbReference>
<evidence type="ECO:0000313" key="3">
    <source>
        <dbReference type="Proteomes" id="UP001241072"/>
    </source>
</evidence>
<organism evidence="2 3">
    <name type="scientific">Antiquaquibacter soli</name>
    <dbReference type="NCBI Taxonomy" id="3064523"/>
    <lineage>
        <taxon>Bacteria</taxon>
        <taxon>Bacillati</taxon>
        <taxon>Actinomycetota</taxon>
        <taxon>Actinomycetes</taxon>
        <taxon>Micrococcales</taxon>
        <taxon>Microbacteriaceae</taxon>
        <taxon>Antiquaquibacter</taxon>
    </lineage>
</organism>
<dbReference type="RefSeq" id="WP_305004082.1">
    <property type="nucleotide sequence ID" value="NZ_JAUQUB010000008.1"/>
</dbReference>
<keyword evidence="1" id="KW-0812">Transmembrane</keyword>
<comment type="caution">
    <text evidence="2">The sequence shown here is derived from an EMBL/GenBank/DDBJ whole genome shotgun (WGS) entry which is preliminary data.</text>
</comment>
<accession>A0ABT9BRR9</accession>
<dbReference type="Proteomes" id="UP001241072">
    <property type="component" value="Unassembled WGS sequence"/>
</dbReference>
<evidence type="ECO:0008006" key="4">
    <source>
        <dbReference type="Google" id="ProtNLM"/>
    </source>
</evidence>
<keyword evidence="1" id="KW-1133">Transmembrane helix</keyword>
<keyword evidence="3" id="KW-1185">Reference proteome</keyword>
<sequence>METPSWNVPAPVLIADFAIWEMAATVVVTAAVTWLTIYFATRSARNATGAMLEQAERDRLRQRRLDAALAMRQFAEARIAVYENATSKRELAHHMREMTQSEDRLSVLMAGIPDGERMRDVVYAALLEYLDPELTSAEREAPAGFFRSIVDVRLNRRDRLMHYIKVWERDPDSDLIKDLESDASVRFLTADRQLDTWLRIFIEEKRTASSWWRRLLRRMETLMKRRELSGAKPRASA</sequence>
<evidence type="ECO:0000313" key="2">
    <source>
        <dbReference type="EMBL" id="MDO7883655.1"/>
    </source>
</evidence>
<protein>
    <recommendedName>
        <fullName evidence="4">DUF4760 domain-containing protein</fullName>
    </recommendedName>
</protein>
<gene>
    <name evidence="2" type="ORF">Q5716_15585</name>
</gene>